<gene>
    <name evidence="3" type="ORF">J2S35_000755</name>
</gene>
<dbReference type="Gene3D" id="3.40.50.2300">
    <property type="match status" value="1"/>
</dbReference>
<dbReference type="GO" id="GO:0000156">
    <property type="term" value="F:phosphorelay response regulator activity"/>
    <property type="evidence" value="ECO:0007669"/>
    <property type="project" value="TreeGrafter"/>
</dbReference>
<keyword evidence="1" id="KW-0597">Phosphoprotein</keyword>
<dbReference type="SUPFAM" id="SSF52172">
    <property type="entry name" value="CheY-like"/>
    <property type="match status" value="1"/>
</dbReference>
<dbReference type="PANTHER" id="PTHR45526:SF1">
    <property type="entry name" value="TRANSCRIPTIONAL REGULATORY PROTEIN DCUR-RELATED"/>
    <property type="match status" value="1"/>
</dbReference>
<dbReference type="GO" id="GO:0003677">
    <property type="term" value="F:DNA binding"/>
    <property type="evidence" value="ECO:0007669"/>
    <property type="project" value="InterPro"/>
</dbReference>
<dbReference type="PANTHER" id="PTHR45526">
    <property type="entry name" value="TRANSCRIPTIONAL REGULATORY PROTEIN DPIA"/>
    <property type="match status" value="1"/>
</dbReference>
<dbReference type="EMBL" id="JAVDUI010000001">
    <property type="protein sequence ID" value="MDR6891815.1"/>
    <property type="molecule type" value="Genomic_DNA"/>
</dbReference>
<dbReference type="Pfam" id="PF09339">
    <property type="entry name" value="HTH_IclR"/>
    <property type="match status" value="1"/>
</dbReference>
<evidence type="ECO:0000313" key="3">
    <source>
        <dbReference type="EMBL" id="MDR6891815.1"/>
    </source>
</evidence>
<dbReference type="RefSeq" id="WP_309850033.1">
    <property type="nucleotide sequence ID" value="NZ_BAAAIU010000044.1"/>
</dbReference>
<dbReference type="Proteomes" id="UP001247307">
    <property type="component" value="Unassembled WGS sequence"/>
</dbReference>
<reference evidence="3" key="1">
    <citation type="submission" date="2023-07" db="EMBL/GenBank/DDBJ databases">
        <title>Sequencing the genomes of 1000 actinobacteria strains.</title>
        <authorList>
            <person name="Klenk H.-P."/>
        </authorList>
    </citation>
    <scope>NUCLEOTIDE SEQUENCE</scope>
    <source>
        <strain evidence="3">DSM 13988</strain>
    </source>
</reference>
<organism evidence="3 4">
    <name type="scientific">Falsarthrobacter nasiphocae</name>
    <dbReference type="NCBI Taxonomy" id="189863"/>
    <lineage>
        <taxon>Bacteria</taxon>
        <taxon>Bacillati</taxon>
        <taxon>Actinomycetota</taxon>
        <taxon>Actinomycetes</taxon>
        <taxon>Micrococcales</taxon>
        <taxon>Micrococcaceae</taxon>
        <taxon>Falsarthrobacter</taxon>
    </lineage>
</organism>
<proteinExistence type="predicted"/>
<dbReference type="InterPro" id="IPR005471">
    <property type="entry name" value="Tscrpt_reg_IclR_N"/>
</dbReference>
<dbReference type="InterPro" id="IPR011006">
    <property type="entry name" value="CheY-like_superfamily"/>
</dbReference>
<dbReference type="AlphaFoldDB" id="A0AAE3YGN9"/>
<dbReference type="InterPro" id="IPR051271">
    <property type="entry name" value="2C-system_Tx_regulators"/>
</dbReference>
<name>A0AAE3YGN9_9MICC</name>
<feature type="modified residue" description="4-aspartylphosphate" evidence="1">
    <location>
        <position position="54"/>
    </location>
</feature>
<accession>A0AAE3YGN9</accession>
<dbReference type="Pfam" id="PF00072">
    <property type="entry name" value="Response_reg"/>
    <property type="match status" value="1"/>
</dbReference>
<dbReference type="PROSITE" id="PS50110">
    <property type="entry name" value="RESPONSE_REGULATORY"/>
    <property type="match status" value="1"/>
</dbReference>
<evidence type="ECO:0000256" key="1">
    <source>
        <dbReference type="PROSITE-ProRule" id="PRU00169"/>
    </source>
</evidence>
<comment type="caution">
    <text evidence="3">The sequence shown here is derived from an EMBL/GenBank/DDBJ whole genome shotgun (WGS) entry which is preliminary data.</text>
</comment>
<keyword evidence="4" id="KW-1185">Reference proteome</keyword>
<dbReference type="SMART" id="SM00448">
    <property type="entry name" value="REC"/>
    <property type="match status" value="1"/>
</dbReference>
<dbReference type="InterPro" id="IPR001789">
    <property type="entry name" value="Sig_transdc_resp-reg_receiver"/>
</dbReference>
<evidence type="ECO:0000259" key="2">
    <source>
        <dbReference type="PROSITE" id="PS50110"/>
    </source>
</evidence>
<evidence type="ECO:0000313" key="4">
    <source>
        <dbReference type="Proteomes" id="UP001247307"/>
    </source>
</evidence>
<feature type="domain" description="Response regulatory" evidence="2">
    <location>
        <begin position="3"/>
        <end position="114"/>
    </location>
</feature>
<dbReference type="GO" id="GO:0006355">
    <property type="term" value="P:regulation of DNA-templated transcription"/>
    <property type="evidence" value="ECO:0007669"/>
    <property type="project" value="InterPro"/>
</dbReference>
<sequence length="220" mass="23655">MLTVLVVDDDYRVADLHAEIVASTPGFRALPPAHTLAAARDTLSRERVDLLLADQFVQDGRGVDLVGAFPGDSILITADRSRATTRLALTRGALTVLYKPFAARELADRLTAYARRRRILDASGDLDQETLDRALRAFLAPKQQADAISGNATLARFREILAAEPAGMTAAQVAEAAGVSRPTAQRHLAAGARAGSLALELRYGSTGRPEHVYRLSGQDR</sequence>
<protein>
    <submittedName>
        <fullName evidence="3">Two-component system CitB family response regulator</fullName>
    </submittedName>
</protein>